<organism evidence="4 5">
    <name type="scientific">Devosia yakushimensis</name>
    <dbReference type="NCBI Taxonomy" id="470028"/>
    <lineage>
        <taxon>Bacteria</taxon>
        <taxon>Pseudomonadati</taxon>
        <taxon>Pseudomonadota</taxon>
        <taxon>Alphaproteobacteria</taxon>
        <taxon>Hyphomicrobiales</taxon>
        <taxon>Devosiaceae</taxon>
        <taxon>Devosia</taxon>
    </lineage>
</organism>
<name>A0ABQ5UGY5_9HYPH</name>
<dbReference type="InterPro" id="IPR007730">
    <property type="entry name" value="SPOR-like_dom"/>
</dbReference>
<feature type="domain" description="SPOR" evidence="3">
    <location>
        <begin position="666"/>
        <end position="741"/>
    </location>
</feature>
<accession>A0ABQ5UGY5</accession>
<feature type="compositionally biased region" description="Acidic residues" evidence="1">
    <location>
        <begin position="1"/>
        <end position="11"/>
    </location>
</feature>
<evidence type="ECO:0000256" key="2">
    <source>
        <dbReference type="SAM" id="Phobius"/>
    </source>
</evidence>
<dbReference type="Proteomes" id="UP001161406">
    <property type="component" value="Unassembled WGS sequence"/>
</dbReference>
<sequence length="743" mass="75143">MAGQSDADDLIAELAKLMAQDARTDTPAPSTPPPAAAQPVAPQPQPTPFPVRIPGGDAPAAASPAPVPRFDFNRPAEAPAAQQAATSRRDPEPAPATPVAPAAPASTPVEPKRSDDAFNFDLDFAPKSSPVSSPVPQAAKPAEPAPVAVPPAATPQPPATPASSDYDSIADLIAAELLADTPAEPEVAPAPVSPPVVAAATPQVGRPVVSGGQVIGQEERAERRPPSFDAPAPKPEGDSFKIPPVFGLGGRPAASSTSAASESVAPVPTTEPRVETPPAAEIPAKDGDTLGTDPIDEIENLIGRAVRVDMEPPVQARPAGERPVASPALRSLATPTLQAQPEPAARAPRPVSDVDETILAAAAATGADIGWVEAPDSVEAKPGKRRVKADRAPRAPRSFNFSRALAGPVVAIVLLAAAGLGLYWVLGMGGGESGPPPVLTADATPVKETPAAEPAAASTPQSVVFNEIDGVQPGSEEQLVSRDQADVNEVTQVATPSVSEEGLANRKVRTVTVRPDGTIVSGDETVAGSAMLPVDRPTVPDVPGAETASPELVAAAQPQPEPTPPAQPVTPPVTPVTPGATVPAVDAAGNPIAGKTAVVPRLRPATFAQAAAAAPAAAAPNTVNAIIEAATPPAAAPTPAQQPAPGQPSITVPGATEVEALGNDAPAYVQLASQRSEAEARQTAQAMVNRFGPLFGGANMEVQRVDLGARGIYYRVRVPATSMQSANEMCTQVKAAGGDCFTM</sequence>
<evidence type="ECO:0000259" key="3">
    <source>
        <dbReference type="Pfam" id="PF05036"/>
    </source>
</evidence>
<keyword evidence="2" id="KW-0812">Transmembrane</keyword>
<feature type="region of interest" description="Disordered" evidence="1">
    <location>
        <begin position="203"/>
        <end position="297"/>
    </location>
</feature>
<feature type="compositionally biased region" description="Low complexity" evidence="1">
    <location>
        <begin position="125"/>
        <end position="142"/>
    </location>
</feature>
<keyword evidence="2" id="KW-1133">Transmembrane helix</keyword>
<evidence type="ECO:0000256" key="1">
    <source>
        <dbReference type="SAM" id="MobiDB-lite"/>
    </source>
</evidence>
<dbReference type="Pfam" id="PF05036">
    <property type="entry name" value="SPOR"/>
    <property type="match status" value="1"/>
</dbReference>
<dbReference type="EMBL" id="BSNG01000001">
    <property type="protein sequence ID" value="GLQ09821.1"/>
    <property type="molecule type" value="Genomic_DNA"/>
</dbReference>
<gene>
    <name evidence="4" type="ORF">GCM10007913_17530</name>
</gene>
<feature type="compositionally biased region" description="Low complexity" evidence="1">
    <location>
        <begin position="99"/>
        <end position="109"/>
    </location>
</feature>
<reference evidence="4" key="1">
    <citation type="journal article" date="2014" name="Int. J. Syst. Evol. Microbiol.">
        <title>Complete genome of a new Firmicutes species belonging to the dominant human colonic microbiota ('Ruminococcus bicirculans') reveals two chromosomes and a selective capacity to utilize plant glucans.</title>
        <authorList>
            <consortium name="NISC Comparative Sequencing Program"/>
            <person name="Wegmann U."/>
            <person name="Louis P."/>
            <person name="Goesmann A."/>
            <person name="Henrissat B."/>
            <person name="Duncan S.H."/>
            <person name="Flint H.J."/>
        </authorList>
    </citation>
    <scope>NUCLEOTIDE SEQUENCE</scope>
    <source>
        <strain evidence="4">NBRC 103855</strain>
    </source>
</reference>
<feature type="compositionally biased region" description="Basic and acidic residues" evidence="1">
    <location>
        <begin position="217"/>
        <end position="226"/>
    </location>
</feature>
<dbReference type="RefSeq" id="WP_284389920.1">
    <property type="nucleotide sequence ID" value="NZ_BSNG01000001.1"/>
</dbReference>
<keyword evidence="2" id="KW-0472">Membrane</keyword>
<feature type="transmembrane region" description="Helical" evidence="2">
    <location>
        <begin position="404"/>
        <end position="426"/>
    </location>
</feature>
<feature type="compositionally biased region" description="Pro residues" evidence="1">
    <location>
        <begin position="143"/>
        <end position="160"/>
    </location>
</feature>
<evidence type="ECO:0000313" key="4">
    <source>
        <dbReference type="EMBL" id="GLQ09821.1"/>
    </source>
</evidence>
<proteinExistence type="predicted"/>
<feature type="compositionally biased region" description="Pro residues" evidence="1">
    <location>
        <begin position="29"/>
        <end position="51"/>
    </location>
</feature>
<evidence type="ECO:0000313" key="5">
    <source>
        <dbReference type="Proteomes" id="UP001161406"/>
    </source>
</evidence>
<feature type="region of interest" description="Disordered" evidence="1">
    <location>
        <begin position="1"/>
        <end position="167"/>
    </location>
</feature>
<protein>
    <recommendedName>
        <fullName evidence="3">SPOR domain-containing protein</fullName>
    </recommendedName>
</protein>
<dbReference type="Gene3D" id="3.30.70.1070">
    <property type="entry name" value="Sporulation related repeat"/>
    <property type="match status" value="1"/>
</dbReference>
<reference evidence="4" key="2">
    <citation type="submission" date="2023-01" db="EMBL/GenBank/DDBJ databases">
        <title>Draft genome sequence of Devosia yakushimensis strain NBRC 103855.</title>
        <authorList>
            <person name="Sun Q."/>
            <person name="Mori K."/>
        </authorList>
    </citation>
    <scope>NUCLEOTIDE SEQUENCE</scope>
    <source>
        <strain evidence="4">NBRC 103855</strain>
    </source>
</reference>
<comment type="caution">
    <text evidence="4">The sequence shown here is derived from an EMBL/GenBank/DDBJ whole genome shotgun (WGS) entry which is preliminary data.</text>
</comment>
<feature type="compositionally biased region" description="Low complexity" evidence="1">
    <location>
        <begin position="75"/>
        <end position="85"/>
    </location>
</feature>
<feature type="compositionally biased region" description="Low complexity" evidence="1">
    <location>
        <begin position="252"/>
        <end position="281"/>
    </location>
</feature>
<feature type="compositionally biased region" description="Low complexity" evidence="1">
    <location>
        <begin position="54"/>
        <end position="64"/>
    </location>
</feature>
<dbReference type="InterPro" id="IPR036680">
    <property type="entry name" value="SPOR-like_sf"/>
</dbReference>
<keyword evidence="5" id="KW-1185">Reference proteome</keyword>